<dbReference type="InterPro" id="IPR050177">
    <property type="entry name" value="Lipid_A_modif_metabolic_enz"/>
</dbReference>
<dbReference type="InterPro" id="IPR029044">
    <property type="entry name" value="Nucleotide-diphossugar_trans"/>
</dbReference>
<reference evidence="3 4" key="1">
    <citation type="journal article" date="2016" name="Mol. Biol. Evol.">
        <title>Comparative Genomics of Early-Diverging Mushroom-Forming Fungi Provides Insights into the Origins of Lignocellulose Decay Capabilities.</title>
        <authorList>
            <person name="Nagy L.G."/>
            <person name="Riley R."/>
            <person name="Tritt A."/>
            <person name="Adam C."/>
            <person name="Daum C."/>
            <person name="Floudas D."/>
            <person name="Sun H."/>
            <person name="Yadav J.S."/>
            <person name="Pangilinan J."/>
            <person name="Larsson K.H."/>
            <person name="Matsuura K."/>
            <person name="Barry K."/>
            <person name="Labutti K."/>
            <person name="Kuo R."/>
            <person name="Ohm R.A."/>
            <person name="Bhattacharya S.S."/>
            <person name="Shirouzu T."/>
            <person name="Yoshinaga Y."/>
            <person name="Martin F.M."/>
            <person name="Grigoriev I.V."/>
            <person name="Hibbett D.S."/>
        </authorList>
    </citation>
    <scope>NUCLEOTIDE SEQUENCE [LARGE SCALE GENOMIC DNA]</scope>
    <source>
        <strain evidence="3 4">93-53</strain>
    </source>
</reference>
<dbReference type="Pfam" id="PF00535">
    <property type="entry name" value="Glycos_transf_2"/>
    <property type="match status" value="1"/>
</dbReference>
<name>A0A165I726_9APHY</name>
<dbReference type="InParanoid" id="A0A165I726"/>
<keyword evidence="4" id="KW-1185">Reference proteome</keyword>
<dbReference type="Gene3D" id="3.90.25.10">
    <property type="entry name" value="UDP-galactose 4-epimerase, domain 1"/>
    <property type="match status" value="1"/>
</dbReference>
<evidence type="ECO:0000259" key="1">
    <source>
        <dbReference type="Pfam" id="PF00535"/>
    </source>
</evidence>
<dbReference type="Gene3D" id="3.40.50.720">
    <property type="entry name" value="NAD(P)-binding Rossmann-like Domain"/>
    <property type="match status" value="1"/>
</dbReference>
<feature type="domain" description="NAD-dependent epimerase/dehydratase" evidence="2">
    <location>
        <begin position="9"/>
        <end position="257"/>
    </location>
</feature>
<accession>A0A165I726</accession>
<dbReference type="RefSeq" id="XP_040770188.1">
    <property type="nucleotide sequence ID" value="XM_040906020.1"/>
</dbReference>
<gene>
    <name evidence="3" type="ORF">LAESUDRAFT_689401</name>
</gene>
<dbReference type="CDD" id="cd00761">
    <property type="entry name" value="Glyco_tranf_GTA_type"/>
    <property type="match status" value="1"/>
</dbReference>
<protein>
    <submittedName>
        <fullName evidence="3">Glycosyltransferase family 2 protein</fullName>
    </submittedName>
</protein>
<dbReference type="SUPFAM" id="SSF53448">
    <property type="entry name" value="Nucleotide-diphospho-sugar transferases"/>
    <property type="match status" value="1"/>
</dbReference>
<dbReference type="AlphaFoldDB" id="A0A165I726"/>
<organism evidence="3 4">
    <name type="scientific">Laetiporus sulphureus 93-53</name>
    <dbReference type="NCBI Taxonomy" id="1314785"/>
    <lineage>
        <taxon>Eukaryota</taxon>
        <taxon>Fungi</taxon>
        <taxon>Dikarya</taxon>
        <taxon>Basidiomycota</taxon>
        <taxon>Agaricomycotina</taxon>
        <taxon>Agaricomycetes</taxon>
        <taxon>Polyporales</taxon>
        <taxon>Laetiporus</taxon>
    </lineage>
</organism>
<dbReference type="GeneID" id="63823049"/>
<dbReference type="Pfam" id="PF01370">
    <property type="entry name" value="Epimerase"/>
    <property type="match status" value="1"/>
</dbReference>
<dbReference type="GO" id="GO:0016740">
    <property type="term" value="F:transferase activity"/>
    <property type="evidence" value="ECO:0007669"/>
    <property type="project" value="UniProtKB-KW"/>
</dbReference>
<feature type="domain" description="Glycosyltransferase 2-like" evidence="1">
    <location>
        <begin position="625"/>
        <end position="722"/>
    </location>
</feature>
<dbReference type="PANTHER" id="PTHR43245">
    <property type="entry name" value="BIFUNCTIONAL POLYMYXIN RESISTANCE PROTEIN ARNA"/>
    <property type="match status" value="1"/>
</dbReference>
<evidence type="ECO:0000259" key="2">
    <source>
        <dbReference type="Pfam" id="PF01370"/>
    </source>
</evidence>
<dbReference type="InterPro" id="IPR036291">
    <property type="entry name" value="NAD(P)-bd_dom_sf"/>
</dbReference>
<sequence>MPSRKNDLILVTGGNGFIGAHVANRLAGGGHRVRVVDINPRRYIEASSGIDIMIGNLCDPTFCSRAINGVKIVLHFAATMGGMGVIHSANDSTIYNENHTMLINVLSASLSAGVARFLYASSACVYPDTLQEVGNVDVSLRESDVYANMPPKPQGLYGLEKLHAEHVLQQYTSRMEVRIARFHNIFGPGGCWRGGHEKVPAALLRKALAAQRIDDFPADIELWGDGSQRRSFCFIDDAVEAIVRLLWSECREPVNVGCDHAVTIQELAEMAIRCAGLKPEQVRYSYVLDRPVGVGSRNSNNELIQERLRWTPTTSLEEGMTRTWRWIADEADQMLATLEGSELSLTLERLRRSEKVDLQTEAHTFAILLPITSRGSSHREDCLDNLRNFARSLLSTTAYDIGRLGMRYHLRIYLAIDHDDVFLLGDRPGGVNRAESMLRTEGISQIDTLICDHPRGHVCALWRDCAQRAWEDGCEYFTLMGDDVTVQDPNWMSAIVDVFADIAAQEHVPDGFGCVAFTDTSFPGMPTFPVLNRIHMDIFGGQVIPAVFINQDGDPFLYQLYRRWGCSRMIPSRINNKVGGSEDARYEKASAADWTFGPLDEATSTVEAWLRSRNPNVERKLALDVIIPCYRVTLTFMDRFLALQPSSTCVVMFIVIIDDPLSPNISELVRRYGSRPDVRIRVNAANLGASASRNRGLRESAAEFVLFLDDDVTPKENILIEAEKVIRAHPEAAGFVGNALFPVADTIATAAIHLAGVTYFWDIASKRADDTDLPWGVTANLIARRNVADGIEYDIGFPKTGGGEDIDYCRRKRDYSISHGGDGFHAAPSVIVTHPWWNLGRRSYWRFYLWSKGDGGLIARYPEFSYRETVPNSAELLACCVALAMGGLASSLFPATANYSIGVAYFGVRMILALFMANILHDLYRHIWRNADRVAQIDTTVTGMRKIAAIVESSIIRIFSEFGRLIGMIERREFRNIGMSFDWFTNRAGDGPRKEETLNRLQRVGLWLFLVTLAISFE</sequence>
<dbReference type="InterPro" id="IPR001173">
    <property type="entry name" value="Glyco_trans_2-like"/>
</dbReference>
<dbReference type="SUPFAM" id="SSF51735">
    <property type="entry name" value="NAD(P)-binding Rossmann-fold domains"/>
    <property type="match status" value="1"/>
</dbReference>
<keyword evidence="3" id="KW-0808">Transferase</keyword>
<evidence type="ECO:0000313" key="4">
    <source>
        <dbReference type="Proteomes" id="UP000076871"/>
    </source>
</evidence>
<dbReference type="Gene3D" id="3.90.550.10">
    <property type="entry name" value="Spore Coat Polysaccharide Biosynthesis Protein SpsA, Chain A"/>
    <property type="match status" value="1"/>
</dbReference>
<dbReference type="STRING" id="1314785.A0A165I726"/>
<dbReference type="EMBL" id="KV427605">
    <property type="protein sequence ID" value="KZT12678.1"/>
    <property type="molecule type" value="Genomic_DNA"/>
</dbReference>
<dbReference type="InterPro" id="IPR001509">
    <property type="entry name" value="Epimerase_deHydtase"/>
</dbReference>
<dbReference type="OrthoDB" id="331544at2759"/>
<proteinExistence type="predicted"/>
<dbReference type="PANTHER" id="PTHR43245:SF53">
    <property type="entry name" value="EPIMERASE-RELATED"/>
    <property type="match status" value="1"/>
</dbReference>
<evidence type="ECO:0000313" key="3">
    <source>
        <dbReference type="EMBL" id="KZT12678.1"/>
    </source>
</evidence>
<dbReference type="Proteomes" id="UP000076871">
    <property type="component" value="Unassembled WGS sequence"/>
</dbReference>